<dbReference type="InterPro" id="IPR051681">
    <property type="entry name" value="Ser/Thr_Kinases-Pseudokinases"/>
</dbReference>
<dbReference type="InterPro" id="IPR011009">
    <property type="entry name" value="Kinase-like_dom_sf"/>
</dbReference>
<dbReference type="Gene3D" id="1.10.10.1010">
    <property type="entry name" value="Intein homing endonuclease, domain IV"/>
    <property type="match status" value="5"/>
</dbReference>
<keyword evidence="1" id="KW-0808">Transferase</keyword>
<reference evidence="6 7" key="1">
    <citation type="submission" date="2014-02" db="EMBL/GenBank/DDBJ databases">
        <title>Single nucleus genome sequencing reveals high similarity among nuclei of an endomycorrhizal fungus.</title>
        <authorList>
            <person name="Lin K."/>
            <person name="Geurts R."/>
            <person name="Zhang Z."/>
            <person name="Limpens E."/>
            <person name="Saunders D.G."/>
            <person name="Mu D."/>
            <person name="Pang E."/>
            <person name="Cao H."/>
            <person name="Cha H."/>
            <person name="Lin T."/>
            <person name="Zhou Q."/>
            <person name="Shang Y."/>
            <person name="Li Y."/>
            <person name="Ivanov S."/>
            <person name="Sharma T."/>
            <person name="Velzen R.V."/>
            <person name="Ruijter N.D."/>
            <person name="Aanen D.K."/>
            <person name="Win J."/>
            <person name="Kamoun S."/>
            <person name="Bisseling T."/>
            <person name="Huang S."/>
        </authorList>
    </citation>
    <scope>NUCLEOTIDE SEQUENCE [LARGE SCALE GENOMIC DNA]</scope>
    <source>
        <strain evidence="7">DAOM197198w</strain>
    </source>
</reference>
<dbReference type="GO" id="GO:0004674">
    <property type="term" value="F:protein serine/threonine kinase activity"/>
    <property type="evidence" value="ECO:0007669"/>
    <property type="project" value="TreeGrafter"/>
</dbReference>
<dbReference type="Pfam" id="PF07714">
    <property type="entry name" value="PK_Tyr_Ser-Thr"/>
    <property type="match status" value="1"/>
</dbReference>
<name>A0A015JJ69_RHIIW</name>
<dbReference type="PANTHER" id="PTHR44329">
    <property type="entry name" value="SERINE/THREONINE-PROTEIN KINASE TNNI3K-RELATED"/>
    <property type="match status" value="1"/>
</dbReference>
<keyword evidence="2" id="KW-0547">Nucleotide-binding</keyword>
<keyword evidence="4" id="KW-0067">ATP-binding</keyword>
<dbReference type="Gene3D" id="1.10.510.10">
    <property type="entry name" value="Transferase(Phosphotransferase) domain 1"/>
    <property type="match status" value="1"/>
</dbReference>
<evidence type="ECO:0000313" key="7">
    <source>
        <dbReference type="Proteomes" id="UP000022910"/>
    </source>
</evidence>
<dbReference type="EMBL" id="JEMT01016822">
    <property type="protein sequence ID" value="EXX69537.1"/>
    <property type="molecule type" value="Genomic_DNA"/>
</dbReference>
<dbReference type="InterPro" id="IPR001245">
    <property type="entry name" value="Ser-Thr/Tyr_kinase_cat_dom"/>
</dbReference>
<dbReference type="PRINTS" id="PR00109">
    <property type="entry name" value="TYRKINASE"/>
</dbReference>
<dbReference type="PANTHER" id="PTHR44329:SF288">
    <property type="entry name" value="MITOGEN-ACTIVATED PROTEIN KINASE KINASE KINASE 20"/>
    <property type="match status" value="1"/>
</dbReference>
<dbReference type="SUPFAM" id="SSF101898">
    <property type="entry name" value="NHL repeat"/>
    <property type="match status" value="1"/>
</dbReference>
<accession>A0A015JJ69</accession>
<evidence type="ECO:0000256" key="3">
    <source>
        <dbReference type="ARBA" id="ARBA00022777"/>
    </source>
</evidence>
<dbReference type="GO" id="GO:0005524">
    <property type="term" value="F:ATP binding"/>
    <property type="evidence" value="ECO:0007669"/>
    <property type="project" value="UniProtKB-KW"/>
</dbReference>
<dbReference type="AlphaFoldDB" id="A0A015JJ69"/>
<dbReference type="HOGENOM" id="CLU_000288_7_8_1"/>
<evidence type="ECO:0000256" key="4">
    <source>
        <dbReference type="ARBA" id="ARBA00022840"/>
    </source>
</evidence>
<keyword evidence="7" id="KW-1185">Reference proteome</keyword>
<protein>
    <submittedName>
        <fullName evidence="6">Ypk2p</fullName>
    </submittedName>
</protein>
<dbReference type="PROSITE" id="PS50011">
    <property type="entry name" value="PROTEIN_KINASE_DOM"/>
    <property type="match status" value="1"/>
</dbReference>
<evidence type="ECO:0000256" key="1">
    <source>
        <dbReference type="ARBA" id="ARBA00022679"/>
    </source>
</evidence>
<sequence>MYCIKKLIKSSNTDEELNDICENCKRVCYGINFQRNFKNWTSGNNYIDIFIQVTQLSVHYQCEISNALEWIPYDKFYNIKYILEDTFGKEYKANWIDGYIYKWNNYFKNWKRRNKNMFVILKSLNDPKYITLNFMNEIEKKHETYGITQNPKTKNYMIVLDDKCKCNIICNAKIFQQNFKNWTSGNKDIDKFIQGTQLLAHNNVENTLEWIPYDRFYDINYIAEDNIYKANWIDGCIDEWDIENHNWKRYNQNMFVNLKSLDNSKNITSELINKANQTNHRLYGITQDPESKNYMMVLNDECKKCYHACNATIFQNNFKNWTSGNNDIDKLIQDTQLSAHKNAGNALEWIPYDKFHNIKHIAKDEFGEIYEANWIDGLIDKWDDENQNWKRYNQNMFVNLKGLNTPENLTLEFINKIKRDHELYGMTQDPKKNYMIVLNNKCAKCNYICNSIYFQRNFKSWTSGNNDIDKLIQDAQLSTHENAGNALEWIPYDRFYNIKYILEDSFGKEYKANWIDGYVYKWNNNFRNWRRRNKNMFVTLKSLNNPKNVKSVIMNEIHSSYGITQDPQTKNYMMVLSDKCKKCNKICNTIYFQRNFKSWTSGNNDIDKIIQDAQLSAHKNARNVLEWIPYDKFYNIKYIAKGGFGKVYKANWIDGRIWDWNDKNQNWERYGKNMVVALKSLNNSKNVTFEFMNEITSHHKVSNDIIIGFYGITQDPETKDYMMVLEYAINGSLRNYLDTNYNKLSWERKIRDLCDVAKGLESIHNNNLIHRDLHIGNILMGNDTVYITDMGLCKPADYNESENAKNNTYGVLPYIAPEILRGENYTEASDIYSFGIIMYEVISGLPPYHDLNHDQYLAIKICQGLRPRFNIKVPQFIVDLVKSCLDANPLNRPTAKEIYEIFNPWSLSTELRKQISKTVEINNNSSNNKIPSTNLGLSYKTHSETFYASRLLNFDNLPEPKNSDDYYERNDNIIGMEISGIN</sequence>
<proteinExistence type="predicted"/>
<organism evidence="6 7">
    <name type="scientific">Rhizophagus irregularis (strain DAOM 197198w)</name>
    <name type="common">Glomus intraradices</name>
    <dbReference type="NCBI Taxonomy" id="1432141"/>
    <lineage>
        <taxon>Eukaryota</taxon>
        <taxon>Fungi</taxon>
        <taxon>Fungi incertae sedis</taxon>
        <taxon>Mucoromycota</taxon>
        <taxon>Glomeromycotina</taxon>
        <taxon>Glomeromycetes</taxon>
        <taxon>Glomerales</taxon>
        <taxon>Glomeraceae</taxon>
        <taxon>Rhizophagus</taxon>
    </lineage>
</organism>
<evidence type="ECO:0000313" key="6">
    <source>
        <dbReference type="EMBL" id="EXX69537.1"/>
    </source>
</evidence>
<feature type="domain" description="Protein kinase" evidence="5">
    <location>
        <begin position="633"/>
        <end position="906"/>
    </location>
</feature>
<evidence type="ECO:0000256" key="2">
    <source>
        <dbReference type="ARBA" id="ARBA00022741"/>
    </source>
</evidence>
<evidence type="ECO:0000259" key="5">
    <source>
        <dbReference type="PROSITE" id="PS50011"/>
    </source>
</evidence>
<dbReference type="Proteomes" id="UP000022910">
    <property type="component" value="Unassembled WGS sequence"/>
</dbReference>
<dbReference type="SUPFAM" id="SSF56112">
    <property type="entry name" value="Protein kinase-like (PK-like)"/>
    <property type="match status" value="1"/>
</dbReference>
<keyword evidence="3" id="KW-0418">Kinase</keyword>
<gene>
    <name evidence="6" type="ORF">RirG_095130</name>
</gene>
<dbReference type="InterPro" id="IPR000719">
    <property type="entry name" value="Prot_kinase_dom"/>
</dbReference>
<comment type="caution">
    <text evidence="6">The sequence shown here is derived from an EMBL/GenBank/DDBJ whole genome shotgun (WGS) entry which is preliminary data.</text>
</comment>